<feature type="region of interest" description="Disordered" evidence="1">
    <location>
        <begin position="50"/>
        <end position="76"/>
    </location>
</feature>
<gene>
    <name evidence="3" type="ORF">BDW47DRAFT_123127</name>
</gene>
<dbReference type="GeneID" id="36523157"/>
<dbReference type="InterPro" id="IPR029476">
    <property type="entry name" value="DNase_NucA_NucB"/>
</dbReference>
<feature type="domain" description="Deoxyribonuclease NucA/NucB" evidence="2">
    <location>
        <begin position="32"/>
        <end position="120"/>
    </location>
</feature>
<evidence type="ECO:0000313" key="4">
    <source>
        <dbReference type="Proteomes" id="UP000234585"/>
    </source>
</evidence>
<dbReference type="EMBL" id="KZ559122">
    <property type="protein sequence ID" value="PLB41069.1"/>
    <property type="molecule type" value="Genomic_DNA"/>
</dbReference>
<accession>A0A2I2FKB6</accession>
<dbReference type="RefSeq" id="XP_024675081.1">
    <property type="nucleotide sequence ID" value="XM_024815997.1"/>
</dbReference>
<dbReference type="Proteomes" id="UP000234585">
    <property type="component" value="Unassembled WGS sequence"/>
</dbReference>
<sequence length="249" mass="27879">MPEVTDSTSTAARVVLTFDCSYSQVGEVCKNMCYAVNCKRKAKNLTWDKPNTSKQRERSSKAGCGSSNRCSKSPYGSGYQCDEFPFKSVREADRGGQLNRCVLARYNRRQGQYLRDYYNSYGEFRNKGRDKKSPCQYTIGFKNEKRLEYCKARPNCRNDGNEHTKSGPATVDGDEVSVDEYVGGYYRVTSGDVIYVPGGAAVGDVVLQATFSNASVPIVEEYGEEVDDEEYVVSEDRVVEEVKGDDQDN</sequence>
<dbReference type="AlphaFoldDB" id="A0A2I2FKB6"/>
<name>A0A2I2FKB6_ASPCN</name>
<keyword evidence="4" id="KW-1185">Reference proteome</keyword>
<organism evidence="3 4">
    <name type="scientific">Aspergillus candidus</name>
    <dbReference type="NCBI Taxonomy" id="41067"/>
    <lineage>
        <taxon>Eukaryota</taxon>
        <taxon>Fungi</taxon>
        <taxon>Dikarya</taxon>
        <taxon>Ascomycota</taxon>
        <taxon>Pezizomycotina</taxon>
        <taxon>Eurotiomycetes</taxon>
        <taxon>Eurotiomycetidae</taxon>
        <taxon>Eurotiales</taxon>
        <taxon>Aspergillaceae</taxon>
        <taxon>Aspergillus</taxon>
        <taxon>Aspergillus subgen. Circumdati</taxon>
    </lineage>
</organism>
<dbReference type="STRING" id="41067.A0A2I2FKB6"/>
<evidence type="ECO:0000313" key="3">
    <source>
        <dbReference type="EMBL" id="PLB41069.1"/>
    </source>
</evidence>
<evidence type="ECO:0000259" key="2">
    <source>
        <dbReference type="Pfam" id="PF14040"/>
    </source>
</evidence>
<evidence type="ECO:0000256" key="1">
    <source>
        <dbReference type="SAM" id="MobiDB-lite"/>
    </source>
</evidence>
<dbReference type="OrthoDB" id="2748312at2759"/>
<dbReference type="Pfam" id="PF14040">
    <property type="entry name" value="DNase_NucA_NucB"/>
    <property type="match status" value="1"/>
</dbReference>
<protein>
    <recommendedName>
        <fullName evidence="2">Deoxyribonuclease NucA/NucB domain-containing protein</fullName>
    </recommendedName>
</protein>
<proteinExistence type="predicted"/>
<reference evidence="3 4" key="1">
    <citation type="submission" date="2017-12" db="EMBL/GenBank/DDBJ databases">
        <authorList>
            <consortium name="DOE Joint Genome Institute"/>
            <person name="Haridas S."/>
            <person name="Kjaerbolling I."/>
            <person name="Vesth T.C."/>
            <person name="Frisvad J.C."/>
            <person name="Nybo J.L."/>
            <person name="Theobald S."/>
            <person name="Kuo A."/>
            <person name="Bowyer P."/>
            <person name="Matsuda Y."/>
            <person name="Mondo S."/>
            <person name="Lyhne E.K."/>
            <person name="Kogle M.E."/>
            <person name="Clum A."/>
            <person name="Lipzen A."/>
            <person name="Salamov A."/>
            <person name="Ngan C.Y."/>
            <person name="Daum C."/>
            <person name="Chiniquy J."/>
            <person name="Barry K."/>
            <person name="LaButti K."/>
            <person name="Simmons B.A."/>
            <person name="Magnuson J.K."/>
            <person name="Mortensen U.H."/>
            <person name="Larsen T.O."/>
            <person name="Grigoriev I.V."/>
            <person name="Baker S.E."/>
            <person name="Andersen M.R."/>
            <person name="Nordberg H.P."/>
            <person name="Cantor M.N."/>
            <person name="Hua S.X."/>
        </authorList>
    </citation>
    <scope>NUCLEOTIDE SEQUENCE [LARGE SCALE GENOMIC DNA]</scope>
    <source>
        <strain evidence="3 4">CBS 102.13</strain>
    </source>
</reference>